<feature type="compositionally biased region" description="Basic and acidic residues" evidence="1">
    <location>
        <begin position="127"/>
        <end position="151"/>
    </location>
</feature>
<dbReference type="Proteomes" id="UP000298030">
    <property type="component" value="Unassembled WGS sequence"/>
</dbReference>
<feature type="compositionally biased region" description="Acidic residues" evidence="1">
    <location>
        <begin position="9"/>
        <end position="20"/>
    </location>
</feature>
<feature type="region of interest" description="Disordered" evidence="1">
    <location>
        <begin position="256"/>
        <end position="279"/>
    </location>
</feature>
<accession>A0A4Y7T635</accession>
<feature type="region of interest" description="Disordered" evidence="1">
    <location>
        <begin position="1"/>
        <end position="22"/>
    </location>
</feature>
<dbReference type="GO" id="GO:0005737">
    <property type="term" value="C:cytoplasm"/>
    <property type="evidence" value="ECO:0007669"/>
    <property type="project" value="InterPro"/>
</dbReference>
<dbReference type="AlphaFoldDB" id="A0A4Y7T635"/>
<feature type="compositionally biased region" description="Acidic residues" evidence="1">
    <location>
        <begin position="197"/>
        <end position="209"/>
    </location>
</feature>
<comment type="caution">
    <text evidence="3">The sequence shown here is derived from an EMBL/GenBank/DDBJ whole genome shotgun (WGS) entry which is preliminary data.</text>
</comment>
<reference evidence="3 4" key="1">
    <citation type="journal article" date="2019" name="Nat. Ecol. Evol.">
        <title>Megaphylogeny resolves global patterns of mushroom evolution.</title>
        <authorList>
            <person name="Varga T."/>
            <person name="Krizsan K."/>
            <person name="Foldi C."/>
            <person name="Dima B."/>
            <person name="Sanchez-Garcia M."/>
            <person name="Sanchez-Ramirez S."/>
            <person name="Szollosi G.J."/>
            <person name="Szarkandi J.G."/>
            <person name="Papp V."/>
            <person name="Albert L."/>
            <person name="Andreopoulos W."/>
            <person name="Angelini C."/>
            <person name="Antonin V."/>
            <person name="Barry K.W."/>
            <person name="Bougher N.L."/>
            <person name="Buchanan P."/>
            <person name="Buyck B."/>
            <person name="Bense V."/>
            <person name="Catcheside P."/>
            <person name="Chovatia M."/>
            <person name="Cooper J."/>
            <person name="Damon W."/>
            <person name="Desjardin D."/>
            <person name="Finy P."/>
            <person name="Geml J."/>
            <person name="Haridas S."/>
            <person name="Hughes K."/>
            <person name="Justo A."/>
            <person name="Karasinski D."/>
            <person name="Kautmanova I."/>
            <person name="Kiss B."/>
            <person name="Kocsube S."/>
            <person name="Kotiranta H."/>
            <person name="LaButti K.M."/>
            <person name="Lechner B.E."/>
            <person name="Liimatainen K."/>
            <person name="Lipzen A."/>
            <person name="Lukacs Z."/>
            <person name="Mihaltcheva S."/>
            <person name="Morgado L.N."/>
            <person name="Niskanen T."/>
            <person name="Noordeloos M.E."/>
            <person name="Ohm R.A."/>
            <person name="Ortiz-Santana B."/>
            <person name="Ovrebo C."/>
            <person name="Racz N."/>
            <person name="Riley R."/>
            <person name="Savchenko A."/>
            <person name="Shiryaev A."/>
            <person name="Soop K."/>
            <person name="Spirin V."/>
            <person name="Szebenyi C."/>
            <person name="Tomsovsky M."/>
            <person name="Tulloss R.E."/>
            <person name="Uehling J."/>
            <person name="Grigoriev I.V."/>
            <person name="Vagvolgyi C."/>
            <person name="Papp T."/>
            <person name="Martin F.M."/>
            <person name="Miettinen O."/>
            <person name="Hibbett D.S."/>
            <person name="Nagy L.G."/>
        </authorList>
    </citation>
    <scope>NUCLEOTIDE SEQUENCE [LARGE SCALE GENOMIC DNA]</scope>
    <source>
        <strain evidence="3 4">FP101781</strain>
    </source>
</reference>
<dbReference type="GO" id="GO:0030490">
    <property type="term" value="P:maturation of SSU-rRNA"/>
    <property type="evidence" value="ECO:0007669"/>
    <property type="project" value="TreeGrafter"/>
</dbReference>
<dbReference type="PANTHER" id="PTHR47524:SF1">
    <property type="entry name" value="20S RRNA ACCUMULATION PROTEIN 4"/>
    <property type="match status" value="1"/>
</dbReference>
<proteinExistence type="predicted"/>
<evidence type="ECO:0000259" key="2">
    <source>
        <dbReference type="Pfam" id="PF04194"/>
    </source>
</evidence>
<dbReference type="InterPro" id="IPR007320">
    <property type="entry name" value="PDCD2_C"/>
</dbReference>
<dbReference type="PANTHER" id="PTHR47524">
    <property type="entry name" value="20S RRNA ACCUMULATION PROTEIN 4"/>
    <property type="match status" value="1"/>
</dbReference>
<sequence>MAPPRDDDGWSDSDEDELGEVETSVLLGVPDGPIDAESDVNDVAVSRIGGHPAFLASSEPPISSSQCKVCSNPMELLVQMWCPFENSPMDRALYMWGCSRAGCQGKESTVRVWRGLRFNERYAAQLEKKRERQRQREQERTEALAEEERKKAAAKVNPFSVGSTAASNPFGLGAQVFGDISPSPASKSPAFGGPKGEDEDEDEDEDGSDSEGSLITAMAGTTISESVWKNAPSYPALYLSTLSEYIPAKPKTALPPGVQILDPTDDGKDGKDTPSVSEPYENSLEIDEVFDKFSKRVEIESEQCVRYELKGTPLPFSSEDAAFKKIFPDPEQRTVTVTKAAFTVAQPQKRVYDSSAIPACPSCGSPRVFECQLMPNLINVLSSSNAGLEKNLTDEERRKVVERALKKGDQDARGSMEWGTCFVFSCEKDCCLDENKKDARVSWREEYVLMQWDA</sequence>
<dbReference type="OrthoDB" id="443682at2759"/>
<evidence type="ECO:0000313" key="3">
    <source>
        <dbReference type="EMBL" id="TEB29062.1"/>
    </source>
</evidence>
<organism evidence="3 4">
    <name type="scientific">Coprinellus micaceus</name>
    <name type="common">Glistening ink-cap mushroom</name>
    <name type="synonym">Coprinus micaceus</name>
    <dbReference type="NCBI Taxonomy" id="71717"/>
    <lineage>
        <taxon>Eukaryota</taxon>
        <taxon>Fungi</taxon>
        <taxon>Dikarya</taxon>
        <taxon>Basidiomycota</taxon>
        <taxon>Agaricomycotina</taxon>
        <taxon>Agaricomycetes</taxon>
        <taxon>Agaricomycetidae</taxon>
        <taxon>Agaricales</taxon>
        <taxon>Agaricineae</taxon>
        <taxon>Psathyrellaceae</taxon>
        <taxon>Coprinellus</taxon>
    </lineage>
</organism>
<name>A0A4Y7T635_COPMI</name>
<protein>
    <recommendedName>
        <fullName evidence="2">Programmed cell death protein 2 C-terminal domain-containing protein</fullName>
    </recommendedName>
</protein>
<feature type="region of interest" description="Disordered" evidence="1">
    <location>
        <begin position="127"/>
        <end position="155"/>
    </location>
</feature>
<dbReference type="STRING" id="71717.A0A4Y7T635"/>
<dbReference type="EMBL" id="QPFP01000029">
    <property type="protein sequence ID" value="TEB29062.1"/>
    <property type="molecule type" value="Genomic_DNA"/>
</dbReference>
<evidence type="ECO:0000313" key="4">
    <source>
        <dbReference type="Proteomes" id="UP000298030"/>
    </source>
</evidence>
<evidence type="ECO:0000256" key="1">
    <source>
        <dbReference type="SAM" id="MobiDB-lite"/>
    </source>
</evidence>
<gene>
    <name evidence="3" type="ORF">FA13DRAFT_1632602</name>
</gene>
<keyword evidence="4" id="KW-1185">Reference proteome</keyword>
<feature type="domain" description="Programmed cell death protein 2 C-terminal" evidence="2">
    <location>
        <begin position="287"/>
        <end position="452"/>
    </location>
</feature>
<feature type="region of interest" description="Disordered" evidence="1">
    <location>
        <begin position="175"/>
        <end position="212"/>
    </location>
</feature>
<dbReference type="Pfam" id="PF04194">
    <property type="entry name" value="PDCD2_C"/>
    <property type="match status" value="1"/>
</dbReference>